<dbReference type="EMBL" id="JAHIBW010000006">
    <property type="protein sequence ID" value="KAG7309603.1"/>
    <property type="molecule type" value="Genomic_DNA"/>
</dbReference>
<protein>
    <recommendedName>
        <fullName evidence="1">Ig-like domain-containing protein</fullName>
    </recommendedName>
</protein>
<dbReference type="Proteomes" id="UP000823941">
    <property type="component" value="Chromosome 6"/>
</dbReference>
<evidence type="ECO:0000313" key="2">
    <source>
        <dbReference type="EMBL" id="KAG7309603.1"/>
    </source>
</evidence>
<dbReference type="InterPro" id="IPR007110">
    <property type="entry name" value="Ig-like_dom"/>
</dbReference>
<sequence>MKPLLDTCIHMVPVSISLHVVSLRVPVSISLCVVSLWVPVSISLRVVSLSVPALRARGEAASLACEYDLAGGRLYSVKWYRDNEEFYR</sequence>
<name>A0ABQ7QX27_PLUXY</name>
<organism evidence="2 3">
    <name type="scientific">Plutella xylostella</name>
    <name type="common">Diamondback moth</name>
    <name type="synonym">Plutella maculipennis</name>
    <dbReference type="NCBI Taxonomy" id="51655"/>
    <lineage>
        <taxon>Eukaryota</taxon>
        <taxon>Metazoa</taxon>
        <taxon>Ecdysozoa</taxon>
        <taxon>Arthropoda</taxon>
        <taxon>Hexapoda</taxon>
        <taxon>Insecta</taxon>
        <taxon>Pterygota</taxon>
        <taxon>Neoptera</taxon>
        <taxon>Endopterygota</taxon>
        <taxon>Lepidoptera</taxon>
        <taxon>Glossata</taxon>
        <taxon>Ditrysia</taxon>
        <taxon>Yponomeutoidea</taxon>
        <taxon>Plutellidae</taxon>
        <taxon>Plutella</taxon>
    </lineage>
</organism>
<dbReference type="PROSITE" id="PS50835">
    <property type="entry name" value="IG_LIKE"/>
    <property type="match status" value="1"/>
</dbReference>
<evidence type="ECO:0000313" key="3">
    <source>
        <dbReference type="Proteomes" id="UP000823941"/>
    </source>
</evidence>
<dbReference type="PANTHER" id="PTHR21261">
    <property type="entry name" value="BEAT PROTEIN"/>
    <property type="match status" value="1"/>
</dbReference>
<comment type="caution">
    <text evidence="2">The sequence shown here is derived from an EMBL/GenBank/DDBJ whole genome shotgun (WGS) entry which is preliminary data.</text>
</comment>
<reference evidence="2 3" key="1">
    <citation type="submission" date="2021-06" db="EMBL/GenBank/DDBJ databases">
        <title>A haploid diamondback moth (Plutella xylostella L.) genome assembly resolves 31 chromosomes and identifies a diamide resistance mutation.</title>
        <authorList>
            <person name="Ward C.M."/>
            <person name="Perry K.D."/>
            <person name="Baker G."/>
            <person name="Powis K."/>
            <person name="Heckel D.G."/>
            <person name="Baxter S.W."/>
        </authorList>
    </citation>
    <scope>NUCLEOTIDE SEQUENCE [LARGE SCALE GENOMIC DNA]</scope>
    <source>
        <strain evidence="2 3">LV</strain>
        <tissue evidence="2">Single pupa</tissue>
    </source>
</reference>
<feature type="domain" description="Ig-like" evidence="1">
    <location>
        <begin position="39"/>
        <end position="88"/>
    </location>
</feature>
<accession>A0ABQ7QX27</accession>
<evidence type="ECO:0000259" key="1">
    <source>
        <dbReference type="PROSITE" id="PS50835"/>
    </source>
</evidence>
<keyword evidence="3" id="KW-1185">Reference proteome</keyword>
<dbReference type="PANTHER" id="PTHR21261:SF15">
    <property type="entry name" value="BEATEN PATH IIIA, ISOFORM D-RELATED"/>
    <property type="match status" value="1"/>
</dbReference>
<gene>
    <name evidence="2" type="ORF">JYU34_004069</name>
</gene>
<proteinExistence type="predicted"/>